<feature type="domain" description="Glucose-methanol-choline oxidoreductase N-terminal" evidence="10">
    <location>
        <begin position="83"/>
        <end position="106"/>
    </location>
</feature>
<dbReference type="AlphaFoldDB" id="A0A0W1ALP1"/>
<dbReference type="GO" id="GO:0019285">
    <property type="term" value="P:glycine betaine biosynthetic process from choline"/>
    <property type="evidence" value="ECO:0007669"/>
    <property type="project" value="UniProtKB-UniRule"/>
</dbReference>
<evidence type="ECO:0000256" key="6">
    <source>
        <dbReference type="NCBIfam" id="TIGR01810"/>
    </source>
</evidence>
<dbReference type="Pfam" id="PF05199">
    <property type="entry name" value="GMC_oxred_C"/>
    <property type="match status" value="1"/>
</dbReference>
<evidence type="ECO:0000256" key="1">
    <source>
        <dbReference type="ARBA" id="ARBA00001974"/>
    </source>
</evidence>
<evidence type="ECO:0000313" key="13">
    <source>
        <dbReference type="Proteomes" id="UP000054729"/>
    </source>
</evidence>
<sequence>MKTPSYDYIVVGAGSAGCVLASRLSENPLVSVLLIEAGASDKSWKIQMPSALAYNLRDNRYNWYYHTEPQEQMNGRRLYWPRGKVLGGSSSLNAMVYIRGHRLDYDRWEDEGALGWSYQDVLPYFKKSEHYSLGENDYRGINGLLRVTRAKCANPLYQAFINAGIQAGYPYTNDMNGEQQEGFGSLDMTIHDGKRWSSSEAYLRPALRRPNLTVMTKSHAHKVIIKNNRAIGVDLLHKKRLKTVYARREVILSCGAINSPHLLMLSGVGDAQELSKLGIEVKCHLPGVGKNLQDHLEVYIQHRCTQPVSLYSQQYAPWKQFLGLRWFMLRSGLGATSHLEAGGFIRSREDVAHPDIQYHFLPSLVIDHGRKEVTEEAFQVHVGTMRPSSRGYISLKSSNPFDHPWIQPNYLQTEDDIRDMRACVRLTREIFSQPAFYPYISDEIAPGKSIQSNTEIDAFIREKADSAYHPCGTCKMGADGMSVVNSQTLLHGLDNLRVIDASIMPSMISGNLNAATIMIAEKAADIIKEKHNYELPKSRSKKIEDLLTY</sequence>
<comment type="cofactor">
    <cofactor evidence="1 7">
        <name>FAD</name>
        <dbReference type="ChEBI" id="CHEBI:57692"/>
    </cofactor>
</comment>
<protein>
    <recommendedName>
        <fullName evidence="6 9">Choline dehydrogenase</fullName>
        <ecNumber evidence="6 9">1.1.99.1</ecNumber>
    </recommendedName>
</protein>
<dbReference type="GO" id="GO:0050660">
    <property type="term" value="F:flavin adenine dinucleotide binding"/>
    <property type="evidence" value="ECO:0007669"/>
    <property type="project" value="InterPro"/>
</dbReference>
<evidence type="ECO:0000256" key="4">
    <source>
        <dbReference type="ARBA" id="ARBA00022827"/>
    </source>
</evidence>
<dbReference type="InterPro" id="IPR011533">
    <property type="entry name" value="BetA"/>
</dbReference>
<evidence type="ECO:0000256" key="8">
    <source>
        <dbReference type="RuleBase" id="RU003968"/>
    </source>
</evidence>
<comment type="similarity">
    <text evidence="2 8">Belongs to the GMC oxidoreductase family.</text>
</comment>
<dbReference type="STRING" id="66969.Lwal_0718"/>
<evidence type="ECO:0000256" key="2">
    <source>
        <dbReference type="ARBA" id="ARBA00010790"/>
    </source>
</evidence>
<dbReference type="EMBL" id="LNZB01000015">
    <property type="protein sequence ID" value="KTD82241.1"/>
    <property type="molecule type" value="Genomic_DNA"/>
</dbReference>
<keyword evidence="3 8" id="KW-0285">Flavoprotein</keyword>
<dbReference type="UniPathway" id="UPA00529">
    <property type="reaction ID" value="UER00385"/>
</dbReference>
<evidence type="ECO:0000256" key="3">
    <source>
        <dbReference type="ARBA" id="ARBA00022630"/>
    </source>
</evidence>
<evidence type="ECO:0000259" key="11">
    <source>
        <dbReference type="PROSITE" id="PS00624"/>
    </source>
</evidence>
<comment type="caution">
    <text evidence="12">The sequence shown here is derived from an EMBL/GenBank/DDBJ whole genome shotgun (WGS) entry which is preliminary data.</text>
</comment>
<dbReference type="PROSITE" id="PS00624">
    <property type="entry name" value="GMC_OXRED_2"/>
    <property type="match status" value="1"/>
</dbReference>
<dbReference type="PANTHER" id="PTHR11552:SF147">
    <property type="entry name" value="CHOLINE DEHYDROGENASE, MITOCHONDRIAL"/>
    <property type="match status" value="1"/>
</dbReference>
<dbReference type="OrthoDB" id="9785276at2"/>
<accession>A0A0W1ALP1</accession>
<dbReference type="EC" id="1.1.99.1" evidence="6 9"/>
<comment type="catalytic activity">
    <reaction evidence="9">
        <text>choline + A = betaine aldehyde + AH2</text>
        <dbReference type="Rhea" id="RHEA:17433"/>
        <dbReference type="ChEBI" id="CHEBI:13193"/>
        <dbReference type="ChEBI" id="CHEBI:15354"/>
        <dbReference type="ChEBI" id="CHEBI:15710"/>
        <dbReference type="ChEBI" id="CHEBI:17499"/>
        <dbReference type="EC" id="1.1.99.1"/>
    </reaction>
</comment>
<organism evidence="12 13">
    <name type="scientific">Legionella waltersii</name>
    <dbReference type="NCBI Taxonomy" id="66969"/>
    <lineage>
        <taxon>Bacteria</taxon>
        <taxon>Pseudomonadati</taxon>
        <taxon>Pseudomonadota</taxon>
        <taxon>Gammaproteobacteria</taxon>
        <taxon>Legionellales</taxon>
        <taxon>Legionellaceae</taxon>
        <taxon>Legionella</taxon>
    </lineage>
</organism>
<dbReference type="SUPFAM" id="SSF54373">
    <property type="entry name" value="FAD-linked reductases, C-terminal domain"/>
    <property type="match status" value="1"/>
</dbReference>
<evidence type="ECO:0000259" key="10">
    <source>
        <dbReference type="PROSITE" id="PS00623"/>
    </source>
</evidence>
<dbReference type="SUPFAM" id="SSF51905">
    <property type="entry name" value="FAD/NAD(P)-binding domain"/>
    <property type="match status" value="1"/>
</dbReference>
<name>A0A0W1ALP1_9GAMM</name>
<dbReference type="PATRIC" id="fig|66969.6.peg.786"/>
<dbReference type="Gene3D" id="3.50.50.60">
    <property type="entry name" value="FAD/NAD(P)-binding domain"/>
    <property type="match status" value="1"/>
</dbReference>
<dbReference type="PANTHER" id="PTHR11552">
    <property type="entry name" value="GLUCOSE-METHANOL-CHOLINE GMC OXIDOREDUCTASE"/>
    <property type="match status" value="1"/>
</dbReference>
<evidence type="ECO:0000256" key="7">
    <source>
        <dbReference type="PIRSR" id="PIRSR000137-2"/>
    </source>
</evidence>
<dbReference type="RefSeq" id="WP_058479543.1">
    <property type="nucleotide sequence ID" value="NZ_CAAAIQ010000006.1"/>
</dbReference>
<dbReference type="NCBIfam" id="NF002550">
    <property type="entry name" value="PRK02106.1"/>
    <property type="match status" value="1"/>
</dbReference>
<evidence type="ECO:0000256" key="9">
    <source>
        <dbReference type="RuleBase" id="RU003969"/>
    </source>
</evidence>
<keyword evidence="5 12" id="KW-0560">Oxidoreductase</keyword>
<dbReference type="Proteomes" id="UP000054729">
    <property type="component" value="Unassembled WGS sequence"/>
</dbReference>
<feature type="domain" description="Glucose-methanol-choline oxidoreductase N-terminal" evidence="11">
    <location>
        <begin position="255"/>
        <end position="269"/>
    </location>
</feature>
<dbReference type="PROSITE" id="PS00623">
    <property type="entry name" value="GMC_OXRED_1"/>
    <property type="match status" value="1"/>
</dbReference>
<feature type="binding site" evidence="7">
    <location>
        <position position="85"/>
    </location>
    <ligand>
        <name>FAD</name>
        <dbReference type="ChEBI" id="CHEBI:57692"/>
    </ligand>
</feature>
<feature type="binding site" evidence="7">
    <location>
        <begin position="93"/>
        <end position="96"/>
    </location>
    <ligand>
        <name>FAD</name>
        <dbReference type="ChEBI" id="CHEBI:57692"/>
    </ligand>
</feature>
<evidence type="ECO:0000313" key="12">
    <source>
        <dbReference type="EMBL" id="KTD82241.1"/>
    </source>
</evidence>
<dbReference type="InterPro" id="IPR007867">
    <property type="entry name" value="GMC_OxRtase_C"/>
</dbReference>
<proteinExistence type="inferred from homology"/>
<dbReference type="InterPro" id="IPR012132">
    <property type="entry name" value="GMC_OxRdtase"/>
</dbReference>
<dbReference type="GO" id="GO:0008812">
    <property type="term" value="F:choline dehydrogenase activity"/>
    <property type="evidence" value="ECO:0007669"/>
    <property type="project" value="UniProtKB-UniRule"/>
</dbReference>
<dbReference type="PIRSF" id="PIRSF000137">
    <property type="entry name" value="Alcohol_oxidase"/>
    <property type="match status" value="1"/>
</dbReference>
<dbReference type="NCBIfam" id="TIGR01810">
    <property type="entry name" value="betA"/>
    <property type="match status" value="1"/>
</dbReference>
<dbReference type="InterPro" id="IPR036188">
    <property type="entry name" value="FAD/NAD-bd_sf"/>
</dbReference>
<reference evidence="12 13" key="1">
    <citation type="submission" date="2015-11" db="EMBL/GenBank/DDBJ databases">
        <title>Genomic analysis of 38 Legionella species identifies large and diverse effector repertoires.</title>
        <authorList>
            <person name="Burstein D."/>
            <person name="Amaro F."/>
            <person name="Zusman T."/>
            <person name="Lifshitz Z."/>
            <person name="Cohen O."/>
            <person name="Gilbert J.A."/>
            <person name="Pupko T."/>
            <person name="Shuman H.A."/>
            <person name="Segal G."/>
        </authorList>
    </citation>
    <scope>NUCLEOTIDE SEQUENCE [LARGE SCALE GENOMIC DNA]</scope>
    <source>
        <strain evidence="12 13">ATCC 51914</strain>
    </source>
</reference>
<dbReference type="Gene3D" id="3.30.560.10">
    <property type="entry name" value="Glucose Oxidase, domain 3"/>
    <property type="match status" value="1"/>
</dbReference>
<keyword evidence="4 7" id="KW-0274">FAD</keyword>
<comment type="pathway">
    <text evidence="9">Amine and polyamine biosynthesis; betaine biosynthesis via choline pathway; betaine aldehyde from choline (cytochrome c reductase route): step 1/1.</text>
</comment>
<gene>
    <name evidence="12" type="primary">betA</name>
    <name evidence="12" type="ORF">Lwal_0718</name>
</gene>
<evidence type="ECO:0000256" key="5">
    <source>
        <dbReference type="ARBA" id="ARBA00023002"/>
    </source>
</evidence>
<dbReference type="PROSITE" id="PS51257">
    <property type="entry name" value="PROKAR_LIPOPROTEIN"/>
    <property type="match status" value="1"/>
</dbReference>
<keyword evidence="13" id="KW-1185">Reference proteome</keyword>
<dbReference type="Pfam" id="PF00732">
    <property type="entry name" value="GMC_oxred_N"/>
    <property type="match status" value="1"/>
</dbReference>
<dbReference type="InterPro" id="IPR000172">
    <property type="entry name" value="GMC_OxRdtase_N"/>
</dbReference>